<keyword evidence="1" id="KW-0812">Transmembrane</keyword>
<reference evidence="2" key="1">
    <citation type="submission" date="2021-05" db="EMBL/GenBank/DDBJ databases">
        <authorList>
            <person name="Alioto T."/>
            <person name="Alioto T."/>
            <person name="Gomez Garrido J."/>
        </authorList>
    </citation>
    <scope>NUCLEOTIDE SEQUENCE</scope>
</reference>
<evidence type="ECO:0000313" key="2">
    <source>
        <dbReference type="EMBL" id="CAG6682477.1"/>
    </source>
</evidence>
<sequence>MFTISRYLNNFIIITIVKFIPILPKIKVYLFNTSTYYSSNTSFKPLQRGKGSGVGMRGWKGAGVGDRREQGWVTEGRLQRRASFCLSAPSPSFIFLVYLYIIILVLRILLSFVFKHRKHY</sequence>
<evidence type="ECO:0000256" key="1">
    <source>
        <dbReference type="SAM" id="Phobius"/>
    </source>
</evidence>
<dbReference type="EMBL" id="HBUF01259465">
    <property type="protein sequence ID" value="CAG6682477.1"/>
    <property type="molecule type" value="Transcribed_RNA"/>
</dbReference>
<accession>A0A8D8TAK6</accession>
<keyword evidence="1" id="KW-1133">Transmembrane helix</keyword>
<protein>
    <submittedName>
        <fullName evidence="2">Uncharacterized protein</fullName>
    </submittedName>
</protein>
<proteinExistence type="predicted"/>
<name>A0A8D8TAK6_9HEMI</name>
<organism evidence="2">
    <name type="scientific">Cacopsylla melanoneura</name>
    <dbReference type="NCBI Taxonomy" id="428564"/>
    <lineage>
        <taxon>Eukaryota</taxon>
        <taxon>Metazoa</taxon>
        <taxon>Ecdysozoa</taxon>
        <taxon>Arthropoda</taxon>
        <taxon>Hexapoda</taxon>
        <taxon>Insecta</taxon>
        <taxon>Pterygota</taxon>
        <taxon>Neoptera</taxon>
        <taxon>Paraneoptera</taxon>
        <taxon>Hemiptera</taxon>
        <taxon>Sternorrhyncha</taxon>
        <taxon>Psylloidea</taxon>
        <taxon>Psyllidae</taxon>
        <taxon>Psyllinae</taxon>
        <taxon>Cacopsylla</taxon>
    </lineage>
</organism>
<feature type="transmembrane region" description="Helical" evidence="1">
    <location>
        <begin position="7"/>
        <end position="24"/>
    </location>
</feature>
<dbReference type="AlphaFoldDB" id="A0A8D8TAK6"/>
<keyword evidence="1" id="KW-0472">Membrane</keyword>
<feature type="transmembrane region" description="Helical" evidence="1">
    <location>
        <begin position="93"/>
        <end position="114"/>
    </location>
</feature>